<protein>
    <submittedName>
        <fullName evidence="2">3',5'-cyclic AMP phosphodiesterase CpdA</fullName>
    </submittedName>
</protein>
<dbReference type="Proteomes" id="UP000199301">
    <property type="component" value="Unassembled WGS sequence"/>
</dbReference>
<dbReference type="OrthoDB" id="9772095at2"/>
<accession>A0A1H0YP60</accession>
<keyword evidence="1" id="KW-0732">Signal</keyword>
<dbReference type="EMBL" id="FNKO01000001">
    <property type="protein sequence ID" value="SDQ16974.1"/>
    <property type="molecule type" value="Genomic_DNA"/>
</dbReference>
<dbReference type="InterPro" id="IPR006311">
    <property type="entry name" value="TAT_signal"/>
</dbReference>
<dbReference type="AlphaFoldDB" id="A0A1H0YP60"/>
<dbReference type="SUPFAM" id="SSF49899">
    <property type="entry name" value="Concanavalin A-like lectins/glucanases"/>
    <property type="match status" value="1"/>
</dbReference>
<dbReference type="Gene3D" id="2.60.120.200">
    <property type="match status" value="1"/>
</dbReference>
<dbReference type="RefSeq" id="WP_092520849.1">
    <property type="nucleotide sequence ID" value="NZ_FNKO01000001.1"/>
</dbReference>
<name>A0A1H0YP60_9ACTN</name>
<dbReference type="Gene3D" id="3.60.21.10">
    <property type="match status" value="1"/>
</dbReference>
<organism evidence="2 3">
    <name type="scientific">Actinopolyspora saharensis</name>
    <dbReference type="NCBI Taxonomy" id="995062"/>
    <lineage>
        <taxon>Bacteria</taxon>
        <taxon>Bacillati</taxon>
        <taxon>Actinomycetota</taxon>
        <taxon>Actinomycetes</taxon>
        <taxon>Actinopolysporales</taxon>
        <taxon>Actinopolysporaceae</taxon>
        <taxon>Actinopolyspora</taxon>
    </lineage>
</organism>
<dbReference type="SUPFAM" id="SSF56300">
    <property type="entry name" value="Metallo-dependent phosphatases"/>
    <property type="match status" value="1"/>
</dbReference>
<dbReference type="PANTHER" id="PTHR43143:SF5">
    <property type="entry name" value="SECRETED PROTEIN"/>
    <property type="match status" value="1"/>
</dbReference>
<dbReference type="InterPro" id="IPR013320">
    <property type="entry name" value="ConA-like_dom_sf"/>
</dbReference>
<sequence length="625" mass="67219">MDRSSGSPDVTRRSLFRAAAGTSAAVAASSVTAAGAAADSAAAQGRGRGHSDGSGFTLAVMPDTQYLIDEGGSDPEPVRAGLRWVAHRHQKQQVAFLAHLGDVTEHGTEQEMRTADEVFRGIGRKLPYSVLGGNHDVSGDDQRGDTPYLRTFGPDRFAGMSTYGGSSPDGYNSYHLFEGGGRRWLLLALDWRVSDRGMRWAQGVLDEHPELPAILTTHDLVWADDDGMAHLSEHGRGLWDGLIRGNDQIFLAIGGHYWPCGRTTLTNDAGNAVHLHLANYQDRYYGGAGMIRSYSFDPARGMIDVETFSPWLREQRAARLAPLEAENAELTTTVDRFGVEIDFAERFAGFAPPVSWERPATEVLGRDTVAYWRFDRSGFVAGDDGAPVAAGAVARDLSGNGNDLTVQRLHDGPPEVLTFSAEHHDAAPAHASLRFDGGQDPNRGAVLRTGKDAPINSMGFTRGYTIETFLKLPDPFRGSHAWMGVFGWEGRAGDAGKNGGYSPDDAPCSLALSSERFLQFVVYPHNVDDDPTCWSHALPLGQWVHVAVVNDGGHTTVYVDRSQVVRNATARSTGITTLGEPFALGGKQSAGRYGQGFHGSLGDTRITARALRPAEFLSAVGSGSG</sequence>
<feature type="signal peptide" evidence="1">
    <location>
        <begin position="1"/>
        <end position="33"/>
    </location>
</feature>
<dbReference type="PROSITE" id="PS51318">
    <property type="entry name" value="TAT"/>
    <property type="match status" value="1"/>
</dbReference>
<evidence type="ECO:0000313" key="2">
    <source>
        <dbReference type="EMBL" id="SDQ16974.1"/>
    </source>
</evidence>
<reference evidence="3" key="1">
    <citation type="submission" date="2016-10" db="EMBL/GenBank/DDBJ databases">
        <authorList>
            <person name="Varghese N."/>
            <person name="Submissions S."/>
        </authorList>
    </citation>
    <scope>NUCLEOTIDE SEQUENCE [LARGE SCALE GENOMIC DNA]</scope>
    <source>
        <strain evidence="3">DSM 45459</strain>
    </source>
</reference>
<gene>
    <name evidence="2" type="ORF">SAMN04489718_0589</name>
</gene>
<dbReference type="InterPro" id="IPR051918">
    <property type="entry name" value="STPP_CPPED1"/>
</dbReference>
<dbReference type="Pfam" id="PF13385">
    <property type="entry name" value="Laminin_G_3"/>
    <property type="match status" value="1"/>
</dbReference>
<keyword evidence="3" id="KW-1185">Reference proteome</keyword>
<dbReference type="PANTHER" id="PTHR43143">
    <property type="entry name" value="METALLOPHOSPHOESTERASE, CALCINEURIN SUPERFAMILY"/>
    <property type="match status" value="1"/>
</dbReference>
<feature type="chain" id="PRO_5038924191" evidence="1">
    <location>
        <begin position="34"/>
        <end position="625"/>
    </location>
</feature>
<proteinExistence type="predicted"/>
<dbReference type="STRING" id="995062.SAMN04489718_0589"/>
<evidence type="ECO:0000256" key="1">
    <source>
        <dbReference type="SAM" id="SignalP"/>
    </source>
</evidence>
<evidence type="ECO:0000313" key="3">
    <source>
        <dbReference type="Proteomes" id="UP000199301"/>
    </source>
</evidence>
<dbReference type="InterPro" id="IPR029052">
    <property type="entry name" value="Metallo-depent_PP-like"/>
</dbReference>